<evidence type="ECO:0000256" key="4">
    <source>
        <dbReference type="ARBA" id="ARBA00022692"/>
    </source>
</evidence>
<keyword evidence="9" id="KW-1015">Disulfide bond</keyword>
<dbReference type="Gene3D" id="1.20.1550.10">
    <property type="entry name" value="DsbB-like"/>
    <property type="match status" value="1"/>
</dbReference>
<evidence type="ECO:0000256" key="11">
    <source>
        <dbReference type="ARBA" id="ARBA00023284"/>
    </source>
</evidence>
<dbReference type="InterPro" id="IPR003752">
    <property type="entry name" value="DiS_bond_form_DsbB/BdbC"/>
</dbReference>
<evidence type="ECO:0000256" key="5">
    <source>
        <dbReference type="ARBA" id="ARBA00022982"/>
    </source>
</evidence>
<comment type="caution">
    <text evidence="13">The sequence shown here is derived from an EMBL/GenBank/DDBJ whole genome shotgun (WGS) entry which is preliminary data.</text>
</comment>
<comment type="subcellular location">
    <subcellularLocation>
        <location evidence="1">Membrane</location>
        <topology evidence="1">Multi-pass membrane protein</topology>
    </subcellularLocation>
</comment>
<proteinExistence type="inferred from homology"/>
<evidence type="ECO:0000256" key="12">
    <source>
        <dbReference type="SAM" id="Phobius"/>
    </source>
</evidence>
<dbReference type="InterPro" id="IPR023380">
    <property type="entry name" value="DsbB-like_sf"/>
</dbReference>
<organism evidence="13 14">
    <name type="scientific">Halobiforma nitratireducens JCM 10879</name>
    <dbReference type="NCBI Taxonomy" id="1227454"/>
    <lineage>
        <taxon>Archaea</taxon>
        <taxon>Methanobacteriati</taxon>
        <taxon>Methanobacteriota</taxon>
        <taxon>Stenosarchaea group</taxon>
        <taxon>Halobacteria</taxon>
        <taxon>Halobacteriales</taxon>
        <taxon>Natrialbaceae</taxon>
        <taxon>Halobiforma</taxon>
    </lineage>
</organism>
<dbReference type="InterPro" id="IPR012187">
    <property type="entry name" value="Disulphide_bond_form_BdbC"/>
</dbReference>
<gene>
    <name evidence="13" type="ORF">C446_14204</name>
</gene>
<dbReference type="GO" id="GO:0006457">
    <property type="term" value="P:protein folding"/>
    <property type="evidence" value="ECO:0007669"/>
    <property type="project" value="InterPro"/>
</dbReference>
<dbReference type="PIRSF" id="PIRSF036659">
    <property type="entry name" value="BdbC"/>
    <property type="match status" value="1"/>
</dbReference>
<dbReference type="EMBL" id="AOMA01000142">
    <property type="protein sequence ID" value="EMA33389.1"/>
    <property type="molecule type" value="Genomic_DNA"/>
</dbReference>
<reference evidence="13 14" key="1">
    <citation type="journal article" date="2014" name="PLoS Genet.">
        <title>Phylogenetically driven sequencing of extremely halophilic archaea reveals strategies for static and dynamic osmo-response.</title>
        <authorList>
            <person name="Becker E.A."/>
            <person name="Seitzer P.M."/>
            <person name="Tritt A."/>
            <person name="Larsen D."/>
            <person name="Krusor M."/>
            <person name="Yao A.I."/>
            <person name="Wu D."/>
            <person name="Madern D."/>
            <person name="Eisen J.A."/>
            <person name="Darling A.E."/>
            <person name="Facciotti M.T."/>
        </authorList>
    </citation>
    <scope>NUCLEOTIDE SEQUENCE [LARGE SCALE GENOMIC DNA]</scope>
    <source>
        <strain evidence="13 14">JCM 10879</strain>
    </source>
</reference>
<evidence type="ECO:0000256" key="10">
    <source>
        <dbReference type="ARBA" id="ARBA00023186"/>
    </source>
</evidence>
<sequence>MRRRLLTACTVVAAVATVGSLYFSEIAGYPPCELCWYQRVFMYPLVLVLGVAAVEDRAEIWTTALALSGLGLVTAAYHVGIQTTGSSGVTCSVGAGCGAVYWQGVGVLTIPRLSLLAFALVTAGIVAVAVLERRS</sequence>
<evidence type="ECO:0000256" key="1">
    <source>
        <dbReference type="ARBA" id="ARBA00004141"/>
    </source>
</evidence>
<dbReference type="PANTHER" id="PTHR43469">
    <property type="entry name" value="DISULFIDE FORMATION PROTEIN-RELATED"/>
    <property type="match status" value="1"/>
</dbReference>
<keyword evidence="14" id="KW-1185">Reference proteome</keyword>
<dbReference type="STRING" id="1227454.C446_14204"/>
<dbReference type="Proteomes" id="UP000011607">
    <property type="component" value="Unassembled WGS sequence"/>
</dbReference>
<evidence type="ECO:0000256" key="8">
    <source>
        <dbReference type="ARBA" id="ARBA00023136"/>
    </source>
</evidence>
<dbReference type="PANTHER" id="PTHR43469:SF1">
    <property type="entry name" value="SPBETA PROPHAGE-DERIVED DISULFIDE BOND FORMATION PROTEIN B"/>
    <property type="match status" value="1"/>
</dbReference>
<dbReference type="AlphaFoldDB" id="M0LLP8"/>
<evidence type="ECO:0000256" key="9">
    <source>
        <dbReference type="ARBA" id="ARBA00023157"/>
    </source>
</evidence>
<dbReference type="GO" id="GO:0015035">
    <property type="term" value="F:protein-disulfide reductase activity"/>
    <property type="evidence" value="ECO:0007669"/>
    <property type="project" value="InterPro"/>
</dbReference>
<dbReference type="SUPFAM" id="SSF158442">
    <property type="entry name" value="DsbB-like"/>
    <property type="match status" value="1"/>
</dbReference>
<keyword evidence="4 12" id="KW-0812">Transmembrane</keyword>
<dbReference type="PATRIC" id="fig|1227454.3.peg.2906"/>
<accession>M0LLP8</accession>
<feature type="transmembrane region" description="Helical" evidence="12">
    <location>
        <begin position="113"/>
        <end position="131"/>
    </location>
</feature>
<dbReference type="eggNOG" id="arCOG06168">
    <property type="taxonomic scope" value="Archaea"/>
</dbReference>
<keyword evidence="11" id="KW-0676">Redox-active center</keyword>
<keyword evidence="7" id="KW-0560">Oxidoreductase</keyword>
<keyword evidence="6 12" id="KW-1133">Transmembrane helix</keyword>
<dbReference type="GO" id="GO:0016020">
    <property type="term" value="C:membrane"/>
    <property type="evidence" value="ECO:0007669"/>
    <property type="project" value="UniProtKB-SubCell"/>
</dbReference>
<evidence type="ECO:0000313" key="14">
    <source>
        <dbReference type="Proteomes" id="UP000011607"/>
    </source>
</evidence>
<evidence type="ECO:0000313" key="13">
    <source>
        <dbReference type="EMBL" id="EMA33389.1"/>
    </source>
</evidence>
<dbReference type="Pfam" id="PF02600">
    <property type="entry name" value="DsbB"/>
    <property type="match status" value="1"/>
</dbReference>
<keyword evidence="3" id="KW-0813">Transport</keyword>
<feature type="transmembrane region" description="Helical" evidence="12">
    <location>
        <begin position="61"/>
        <end position="80"/>
    </location>
</feature>
<keyword evidence="5" id="KW-0249">Electron transport</keyword>
<name>M0LLP8_9EURY</name>
<keyword evidence="10" id="KW-0143">Chaperone</keyword>
<evidence type="ECO:0000256" key="2">
    <source>
        <dbReference type="ARBA" id="ARBA00007602"/>
    </source>
</evidence>
<evidence type="ECO:0000256" key="6">
    <source>
        <dbReference type="ARBA" id="ARBA00022989"/>
    </source>
</evidence>
<dbReference type="OrthoDB" id="213767at2157"/>
<evidence type="ECO:0000256" key="3">
    <source>
        <dbReference type="ARBA" id="ARBA00022448"/>
    </source>
</evidence>
<protein>
    <submittedName>
        <fullName evidence="13">Disulfide bond formation protein</fullName>
    </submittedName>
</protein>
<feature type="transmembrane region" description="Helical" evidence="12">
    <location>
        <begin position="36"/>
        <end position="54"/>
    </location>
</feature>
<dbReference type="RefSeq" id="WP_006673739.1">
    <property type="nucleotide sequence ID" value="NZ_AOMA01000142.1"/>
</dbReference>
<evidence type="ECO:0000256" key="7">
    <source>
        <dbReference type="ARBA" id="ARBA00023002"/>
    </source>
</evidence>
<keyword evidence="8 12" id="KW-0472">Membrane</keyword>
<comment type="similarity">
    <text evidence="2">Belongs to the DsbB family. BdbC subfamily.</text>
</comment>